<evidence type="ECO:0000256" key="8">
    <source>
        <dbReference type="ARBA" id="ARBA00023136"/>
    </source>
</evidence>
<sequence length="581" mass="63807">MMHDGALAVAYAIIRRYASLRVWLPLDRSRVENIMTSSEHSSSESNANVGGAKADAAQASGAKTAHTQPSSTHTASASSRPAGTESEPRDNARIASVESLDKGNEMERGLTNRHVQFIAIGGTIGTGLFLGSGKSIALTGPSIVLVYIAVGAIMFLLMRAIGEMMYRDPSQHTFINFIDRYLGRGWGRFAGWSYWIVLVLIGMTEITAVSTYFVTFFRTFGIELGAWKWLIELCFLAALTTINLIAVKAFGEAEFWFSMIKITLIVAMIVTAVVMVVIHYHYPSVHIPGSDGVSPAGHAGFDNLWNGFSFAPNGWLAFLMSFQMVFFAYEMIEFVGVTVSETQNPRKVLPKAINEIIMRVLIFYVGALLAIMVIVPWRSFKPNADGSFASPFIMVFRYAGLDWAAALVFFVVITAASSALNSLLYSAGRHLYQLAVDSPSPQLNKLGVVSSRRVPARAILVSAALILLSPIINAFPKMSSAFVLFASASSAVIIFIYILTMIAHERYRRSPDFIADGFLMPAYRFTDALAIAFFVFVYVTLFLAADTRGPAIAGLVWLLVFGGYCLLHERYQNRDLQEALQ</sequence>
<evidence type="ECO:0000313" key="13">
    <source>
        <dbReference type="Proteomes" id="UP000233727"/>
    </source>
</evidence>
<keyword evidence="3" id="KW-0813">Transport</keyword>
<evidence type="ECO:0000259" key="11">
    <source>
        <dbReference type="Pfam" id="PF00324"/>
    </source>
</evidence>
<feature type="compositionally biased region" description="Low complexity" evidence="9">
    <location>
        <begin position="37"/>
        <end position="65"/>
    </location>
</feature>
<feature type="transmembrane region" description="Helical" evidence="10">
    <location>
        <begin position="115"/>
        <end position="132"/>
    </location>
</feature>
<evidence type="ECO:0000256" key="7">
    <source>
        <dbReference type="ARBA" id="ARBA00022989"/>
    </source>
</evidence>
<gene>
    <name evidence="12" type="ORF">CQR47_0134</name>
</gene>
<evidence type="ECO:0000256" key="2">
    <source>
        <dbReference type="ARBA" id="ARBA00008583"/>
    </source>
</evidence>
<name>A0A2N3QNW7_9BIFI</name>
<keyword evidence="6" id="KW-0029">Amino-acid transport</keyword>
<dbReference type="GO" id="GO:0005886">
    <property type="term" value="C:plasma membrane"/>
    <property type="evidence" value="ECO:0007669"/>
    <property type="project" value="UniProtKB-SubCell"/>
</dbReference>
<feature type="domain" description="Amino acid permease/ SLC12A" evidence="11">
    <location>
        <begin position="114"/>
        <end position="551"/>
    </location>
</feature>
<dbReference type="PANTHER" id="PTHR43495:SF2">
    <property type="entry name" value="D-SERINE_D-ALANINE_GLYCINE TRANSPORTER"/>
    <property type="match status" value="1"/>
</dbReference>
<comment type="caution">
    <text evidence="12">The sequence shown here is derived from an EMBL/GenBank/DDBJ whole genome shotgun (WGS) entry which is preliminary data.</text>
</comment>
<feature type="transmembrane region" description="Helical" evidence="10">
    <location>
        <begin position="315"/>
        <end position="335"/>
    </location>
</feature>
<feature type="transmembrane region" description="Helical" evidence="10">
    <location>
        <begin position="525"/>
        <end position="545"/>
    </location>
</feature>
<feature type="transmembrane region" description="Helical" evidence="10">
    <location>
        <begin position="138"/>
        <end position="157"/>
    </location>
</feature>
<feature type="transmembrane region" description="Helical" evidence="10">
    <location>
        <begin position="454"/>
        <end position="475"/>
    </location>
</feature>
<evidence type="ECO:0000256" key="5">
    <source>
        <dbReference type="ARBA" id="ARBA00022692"/>
    </source>
</evidence>
<evidence type="ECO:0000313" key="12">
    <source>
        <dbReference type="EMBL" id="PKU93360.1"/>
    </source>
</evidence>
<dbReference type="GO" id="GO:0006865">
    <property type="term" value="P:amino acid transport"/>
    <property type="evidence" value="ECO:0007669"/>
    <property type="project" value="UniProtKB-KW"/>
</dbReference>
<feature type="compositionally biased region" description="Polar residues" evidence="9">
    <location>
        <begin position="66"/>
        <end position="81"/>
    </location>
</feature>
<feature type="transmembrane region" description="Helical" evidence="10">
    <location>
        <begin position="194"/>
        <end position="217"/>
    </location>
</feature>
<dbReference type="InterPro" id="IPR004840">
    <property type="entry name" value="Amino_acid_permease_CS"/>
</dbReference>
<evidence type="ECO:0000256" key="1">
    <source>
        <dbReference type="ARBA" id="ARBA00004651"/>
    </source>
</evidence>
<proteinExistence type="inferred from homology"/>
<dbReference type="AlphaFoldDB" id="A0A2N3QNW7"/>
<evidence type="ECO:0000256" key="6">
    <source>
        <dbReference type="ARBA" id="ARBA00022970"/>
    </source>
</evidence>
<feature type="transmembrane region" description="Helical" evidence="10">
    <location>
        <begin position="403"/>
        <end position="424"/>
    </location>
</feature>
<dbReference type="GO" id="GO:0055085">
    <property type="term" value="P:transmembrane transport"/>
    <property type="evidence" value="ECO:0007669"/>
    <property type="project" value="InterPro"/>
</dbReference>
<evidence type="ECO:0000256" key="9">
    <source>
        <dbReference type="SAM" id="MobiDB-lite"/>
    </source>
</evidence>
<evidence type="ECO:0000256" key="4">
    <source>
        <dbReference type="ARBA" id="ARBA00022475"/>
    </source>
</evidence>
<dbReference type="PANTHER" id="PTHR43495">
    <property type="entry name" value="GABA PERMEASE"/>
    <property type="match status" value="1"/>
</dbReference>
<dbReference type="PROSITE" id="PS00218">
    <property type="entry name" value="AMINO_ACID_PERMEASE_1"/>
    <property type="match status" value="1"/>
</dbReference>
<evidence type="ECO:0000256" key="3">
    <source>
        <dbReference type="ARBA" id="ARBA00022448"/>
    </source>
</evidence>
<dbReference type="PIRSF" id="PIRSF006060">
    <property type="entry name" value="AA_transporter"/>
    <property type="match status" value="1"/>
</dbReference>
<dbReference type="EMBL" id="PCGY01000002">
    <property type="protein sequence ID" value="PKU93360.1"/>
    <property type="molecule type" value="Genomic_DNA"/>
</dbReference>
<comment type="similarity">
    <text evidence="2">Belongs to the amino acid-polyamine-organocation (APC) superfamily. Amino acid transporter (AAT) (TC 2.A.3.1) family.</text>
</comment>
<keyword evidence="5 10" id="KW-0812">Transmembrane</keyword>
<dbReference type="InterPro" id="IPR004841">
    <property type="entry name" value="AA-permease/SLC12A_dom"/>
</dbReference>
<accession>A0A2N3QNW7</accession>
<dbReference type="Pfam" id="PF00324">
    <property type="entry name" value="AA_permease"/>
    <property type="match status" value="1"/>
</dbReference>
<keyword evidence="7 10" id="KW-1133">Transmembrane helix</keyword>
<reference evidence="12 13" key="1">
    <citation type="submission" date="2017-10" db="EMBL/GenBank/DDBJ databases">
        <title>Bifidobacterium genomics.</title>
        <authorList>
            <person name="Lugli G.A."/>
            <person name="Milani C."/>
            <person name="Mancabelli L."/>
        </authorList>
    </citation>
    <scope>NUCLEOTIDE SEQUENCE [LARGE SCALE GENOMIC DNA]</scope>
    <source>
        <strain evidence="12 13">1542B</strain>
    </source>
</reference>
<organism evidence="12 13">
    <name type="scientific">Bifidobacterium thermophilum</name>
    <dbReference type="NCBI Taxonomy" id="33905"/>
    <lineage>
        <taxon>Bacteria</taxon>
        <taxon>Bacillati</taxon>
        <taxon>Actinomycetota</taxon>
        <taxon>Actinomycetes</taxon>
        <taxon>Bifidobacteriales</taxon>
        <taxon>Bifidobacteriaceae</taxon>
        <taxon>Bifidobacterium</taxon>
    </lineage>
</organism>
<dbReference type="FunFam" id="1.20.1740.10:FF:000001">
    <property type="entry name" value="Amino acid permease"/>
    <property type="match status" value="1"/>
</dbReference>
<dbReference type="Proteomes" id="UP000233727">
    <property type="component" value="Unassembled WGS sequence"/>
</dbReference>
<feature type="transmembrane region" description="Helical" evidence="10">
    <location>
        <begin position="229"/>
        <end position="250"/>
    </location>
</feature>
<feature type="transmembrane region" description="Helical" evidence="10">
    <location>
        <begin position="356"/>
        <end position="377"/>
    </location>
</feature>
<feature type="transmembrane region" description="Helical" evidence="10">
    <location>
        <begin position="551"/>
        <end position="567"/>
    </location>
</feature>
<evidence type="ECO:0000256" key="10">
    <source>
        <dbReference type="SAM" id="Phobius"/>
    </source>
</evidence>
<feature type="region of interest" description="Disordered" evidence="9">
    <location>
        <begin position="36"/>
        <end position="93"/>
    </location>
</feature>
<protein>
    <submittedName>
        <fullName evidence="12">Amino acid permease</fullName>
    </submittedName>
</protein>
<comment type="subcellular location">
    <subcellularLocation>
        <location evidence="1">Cell membrane</location>
        <topology evidence="1">Multi-pass membrane protein</topology>
    </subcellularLocation>
</comment>
<keyword evidence="4" id="KW-1003">Cell membrane</keyword>
<dbReference type="Gene3D" id="1.20.1740.10">
    <property type="entry name" value="Amino acid/polyamine transporter I"/>
    <property type="match status" value="1"/>
</dbReference>
<feature type="transmembrane region" description="Helical" evidence="10">
    <location>
        <begin position="481"/>
        <end position="504"/>
    </location>
</feature>
<keyword evidence="8 10" id="KW-0472">Membrane</keyword>
<feature type="transmembrane region" description="Helical" evidence="10">
    <location>
        <begin position="262"/>
        <end position="282"/>
    </location>
</feature>